<evidence type="ECO:0000256" key="3">
    <source>
        <dbReference type="ARBA" id="ARBA00022630"/>
    </source>
</evidence>
<dbReference type="GO" id="GO:0050660">
    <property type="term" value="F:flavin adenine dinucleotide binding"/>
    <property type="evidence" value="ECO:0007669"/>
    <property type="project" value="InterPro"/>
</dbReference>
<dbReference type="STRING" id="1036808.A0A0C2ZNX3"/>
<keyword evidence="4" id="KW-0819">tRNA processing</keyword>
<dbReference type="InterPro" id="IPR040131">
    <property type="entry name" value="MnmG_N"/>
</dbReference>
<reference evidence="8" key="2">
    <citation type="submission" date="2015-01" db="EMBL/GenBank/DDBJ databases">
        <title>Evolutionary Origins and Diversification of the Mycorrhizal Mutualists.</title>
        <authorList>
            <consortium name="DOE Joint Genome Institute"/>
            <consortium name="Mycorrhizal Genomics Consortium"/>
            <person name="Kohler A."/>
            <person name="Kuo A."/>
            <person name="Nagy L.G."/>
            <person name="Floudas D."/>
            <person name="Copeland A."/>
            <person name="Barry K.W."/>
            <person name="Cichocki N."/>
            <person name="Veneault-Fourrey C."/>
            <person name="LaButti K."/>
            <person name="Lindquist E.A."/>
            <person name="Lipzen A."/>
            <person name="Lundell T."/>
            <person name="Morin E."/>
            <person name="Murat C."/>
            <person name="Riley R."/>
            <person name="Ohm R."/>
            <person name="Sun H."/>
            <person name="Tunlid A."/>
            <person name="Henrissat B."/>
            <person name="Grigoriev I.V."/>
            <person name="Hibbett D.S."/>
            <person name="Martin F."/>
        </authorList>
    </citation>
    <scope>NUCLEOTIDE SEQUENCE [LARGE SCALE GENOMIC DNA]</scope>
    <source>
        <strain evidence="8">Foug A</strain>
    </source>
</reference>
<evidence type="ECO:0000313" key="8">
    <source>
        <dbReference type="Proteomes" id="UP000053989"/>
    </source>
</evidence>
<dbReference type="Gene3D" id="1.10.150.570">
    <property type="entry name" value="GidA associated domain, C-terminal subdomain"/>
    <property type="match status" value="1"/>
</dbReference>
<dbReference type="HOGENOM" id="CLU_007831_2_2_1"/>
<organism evidence="7 8">
    <name type="scientific">Scleroderma citrinum Foug A</name>
    <dbReference type="NCBI Taxonomy" id="1036808"/>
    <lineage>
        <taxon>Eukaryota</taxon>
        <taxon>Fungi</taxon>
        <taxon>Dikarya</taxon>
        <taxon>Basidiomycota</taxon>
        <taxon>Agaricomycotina</taxon>
        <taxon>Agaricomycetes</taxon>
        <taxon>Agaricomycetidae</taxon>
        <taxon>Boletales</taxon>
        <taxon>Sclerodermatineae</taxon>
        <taxon>Sclerodermataceae</taxon>
        <taxon>Scleroderma</taxon>
    </lineage>
</organism>
<dbReference type="PANTHER" id="PTHR11806">
    <property type="entry name" value="GLUCOSE INHIBITED DIVISION PROTEIN A"/>
    <property type="match status" value="1"/>
</dbReference>
<dbReference type="InterPro" id="IPR044920">
    <property type="entry name" value="MnmG_C_subdom_sf"/>
</dbReference>
<dbReference type="OrthoDB" id="3329at2759"/>
<dbReference type="NCBIfam" id="TIGR00136">
    <property type="entry name" value="mnmG_gidA"/>
    <property type="match status" value="1"/>
</dbReference>
<dbReference type="Pfam" id="PF01134">
    <property type="entry name" value="GIDA"/>
    <property type="match status" value="1"/>
</dbReference>
<dbReference type="FunCoup" id="A0A0C2ZNX3">
    <property type="interactions" value="492"/>
</dbReference>
<dbReference type="AlphaFoldDB" id="A0A0C2ZNX3"/>
<evidence type="ECO:0000256" key="2">
    <source>
        <dbReference type="ARBA" id="ARBA00007653"/>
    </source>
</evidence>
<evidence type="ECO:0000256" key="4">
    <source>
        <dbReference type="ARBA" id="ARBA00022694"/>
    </source>
</evidence>
<dbReference type="PROSITE" id="PS01280">
    <property type="entry name" value="GIDA_1"/>
    <property type="match status" value="1"/>
</dbReference>
<protein>
    <recommendedName>
        <fullName evidence="6">tRNA uridine 5-carboxymethylaminomethyl modification enzyme C-terminal subdomain domain-containing protein</fullName>
    </recommendedName>
</protein>
<proteinExistence type="inferred from homology"/>
<accession>A0A0C2ZNX3</accession>
<dbReference type="PROSITE" id="PS51257">
    <property type="entry name" value="PROKAR_LIPOPROTEIN"/>
    <property type="match status" value="1"/>
</dbReference>
<dbReference type="InterPro" id="IPR036188">
    <property type="entry name" value="FAD/NAD-bd_sf"/>
</dbReference>
<keyword evidence="8" id="KW-1185">Reference proteome</keyword>
<dbReference type="GO" id="GO:0070899">
    <property type="term" value="P:mitochondrial tRNA wobble uridine modification"/>
    <property type="evidence" value="ECO:0007669"/>
    <property type="project" value="UniProtKB-ARBA"/>
</dbReference>
<dbReference type="PANTHER" id="PTHR11806:SF0">
    <property type="entry name" value="PROTEIN MTO1 HOMOLOG, MITOCHONDRIAL"/>
    <property type="match status" value="1"/>
</dbReference>
<keyword evidence="3" id="KW-0285">Flavoprotein</keyword>
<evidence type="ECO:0000256" key="5">
    <source>
        <dbReference type="ARBA" id="ARBA00022827"/>
    </source>
</evidence>
<dbReference type="Gene3D" id="1.10.10.1800">
    <property type="entry name" value="tRNA uridine 5-carboxymethylaminomethyl modification enzyme MnmG/GidA"/>
    <property type="match status" value="1"/>
</dbReference>
<dbReference type="InterPro" id="IPR004416">
    <property type="entry name" value="MnmG"/>
</dbReference>
<name>A0A0C2ZNX3_9AGAM</name>
<dbReference type="InParanoid" id="A0A0C2ZNX3"/>
<dbReference type="GO" id="GO:0030488">
    <property type="term" value="P:tRNA methylation"/>
    <property type="evidence" value="ECO:0007669"/>
    <property type="project" value="TreeGrafter"/>
</dbReference>
<dbReference type="InterPro" id="IPR020595">
    <property type="entry name" value="MnmG-rel_CS"/>
</dbReference>
<dbReference type="SUPFAM" id="SSF51905">
    <property type="entry name" value="FAD/NAD(P)-binding domain"/>
    <property type="match status" value="1"/>
</dbReference>
<evidence type="ECO:0000313" key="7">
    <source>
        <dbReference type="EMBL" id="KIM63253.1"/>
    </source>
</evidence>
<dbReference type="FunFam" id="3.50.50.60:FF:000145">
    <property type="entry name" value="tRNA uridine 5-carboxymethylaminomethyl modification enzyme"/>
    <property type="match status" value="1"/>
</dbReference>
<comment type="similarity">
    <text evidence="2">Belongs to the MnmG family.</text>
</comment>
<dbReference type="EMBL" id="KN822036">
    <property type="protein sequence ID" value="KIM63253.1"/>
    <property type="molecule type" value="Genomic_DNA"/>
</dbReference>
<dbReference type="FunFam" id="1.10.150.570:FF:000001">
    <property type="entry name" value="tRNA uridine 5-carboxymethylaminomethyl modification enzyme MnmG"/>
    <property type="match status" value="1"/>
</dbReference>
<dbReference type="Gene3D" id="3.50.50.60">
    <property type="entry name" value="FAD/NAD(P)-binding domain"/>
    <property type="match status" value="2"/>
</dbReference>
<comment type="cofactor">
    <cofactor evidence="1">
        <name>FAD</name>
        <dbReference type="ChEBI" id="CHEBI:57692"/>
    </cofactor>
</comment>
<sequence length="676" mass="74075">MNVCKAVVRRRIPVIAKGVLSSSVAALAGCARIHTTTKKQGNLCNTSSRATLESYDVCIIGGGHAGCEAATGAARAGARTLLLTQKLDTVGELSCNPSIGGVGKGTLVREVDALDGIIGKVADKAGIQFRMLNSSKGSAVWGPRCQVDRKLYKRHMQDIIFNYPNLDVRAANVSDLVCGHDISSSSSIPLWGAVKGVRLDSGEVIPCSQVVICTGTFLGGEIHIGMKRFPAGRMNEAPATALSRSLRAAGFQLGRLQTGTPARLDKNSIDFSKLERQEGDQPPHPFSFLHRKVDNVDNQIVCFKTHTTPETHKLIKDSLHLSVHIQETKKGPRYCPSLEAKVTRFGHKGNHVVWLEHEGYDSDLIYPNGLSCSMPEELQEPMMRTVPGLENVRMVKPAYGVEYDYVDPRELKGQINGTTGYEEAAAQGCIAGINAGLAAQNLPPLKLTRADGFIGVMIDDLTMKGAEEPYRMFTSRSEYRMTLRCDNADVRLTEKGYKAGVISPERWRAFQSDRDAIQNAIETLNSVIFSPTVWERYGFSMTKDGVPRSAFELLRRPSVTLDALTQSGAVPGLDHLEPYIKARIIVDATYAPHIPRQLADLQVFHADESLLLDPDMDYSQVRGLSEEIKERLQRVRPTNLGAAKRMEGMTPAAAVNLLKHARRIWRSSTSIITTSI</sequence>
<dbReference type="GO" id="GO:0005739">
    <property type="term" value="C:mitochondrion"/>
    <property type="evidence" value="ECO:0007669"/>
    <property type="project" value="GOC"/>
</dbReference>
<dbReference type="Pfam" id="PF13932">
    <property type="entry name" value="SAM_GIDA_C"/>
    <property type="match status" value="1"/>
</dbReference>
<dbReference type="HAMAP" id="MF_00129">
    <property type="entry name" value="MnmG_GidA"/>
    <property type="match status" value="1"/>
</dbReference>
<evidence type="ECO:0000256" key="1">
    <source>
        <dbReference type="ARBA" id="ARBA00001974"/>
    </source>
</evidence>
<evidence type="ECO:0000259" key="6">
    <source>
        <dbReference type="SMART" id="SM01228"/>
    </source>
</evidence>
<dbReference type="Pfam" id="PF21680">
    <property type="entry name" value="GIDA_C_1st"/>
    <property type="match status" value="1"/>
</dbReference>
<reference evidence="7 8" key="1">
    <citation type="submission" date="2014-04" db="EMBL/GenBank/DDBJ databases">
        <authorList>
            <consortium name="DOE Joint Genome Institute"/>
            <person name="Kuo A."/>
            <person name="Kohler A."/>
            <person name="Nagy L.G."/>
            <person name="Floudas D."/>
            <person name="Copeland A."/>
            <person name="Barry K.W."/>
            <person name="Cichocki N."/>
            <person name="Veneault-Fourrey C."/>
            <person name="LaButti K."/>
            <person name="Lindquist E.A."/>
            <person name="Lipzen A."/>
            <person name="Lundell T."/>
            <person name="Morin E."/>
            <person name="Murat C."/>
            <person name="Sun H."/>
            <person name="Tunlid A."/>
            <person name="Henrissat B."/>
            <person name="Grigoriev I.V."/>
            <person name="Hibbett D.S."/>
            <person name="Martin F."/>
            <person name="Nordberg H.P."/>
            <person name="Cantor M.N."/>
            <person name="Hua S.X."/>
        </authorList>
    </citation>
    <scope>NUCLEOTIDE SEQUENCE [LARGE SCALE GENOMIC DNA]</scope>
    <source>
        <strain evidence="7 8">Foug A</strain>
    </source>
</reference>
<dbReference type="InterPro" id="IPR049312">
    <property type="entry name" value="GIDA_C_N"/>
</dbReference>
<dbReference type="InterPro" id="IPR047001">
    <property type="entry name" value="MnmG_C_subdom"/>
</dbReference>
<dbReference type="Proteomes" id="UP000053989">
    <property type="component" value="Unassembled WGS sequence"/>
</dbReference>
<dbReference type="InterPro" id="IPR002218">
    <property type="entry name" value="MnmG-rel"/>
</dbReference>
<dbReference type="InterPro" id="IPR026904">
    <property type="entry name" value="MnmG_C"/>
</dbReference>
<gene>
    <name evidence="7" type="ORF">SCLCIDRAFT_15606</name>
</gene>
<keyword evidence="5" id="KW-0274">FAD</keyword>
<feature type="domain" description="tRNA uridine 5-carboxymethylaminomethyl modification enzyme C-terminal subdomain" evidence="6">
    <location>
        <begin position="588"/>
        <end position="659"/>
    </location>
</feature>
<dbReference type="SMART" id="SM01228">
    <property type="entry name" value="GIDA_assoc_3"/>
    <property type="match status" value="1"/>
</dbReference>